<proteinExistence type="predicted"/>
<reference evidence="1 2" key="1">
    <citation type="journal article" date="2015" name="Nature">
        <title>rRNA introns, odd ribosomes, and small enigmatic genomes across a large radiation of phyla.</title>
        <authorList>
            <person name="Brown C.T."/>
            <person name="Hug L.A."/>
            <person name="Thomas B.C."/>
            <person name="Sharon I."/>
            <person name="Castelle C.J."/>
            <person name="Singh A."/>
            <person name="Wilkins M.J."/>
            <person name="Williams K.H."/>
            <person name="Banfield J.F."/>
        </authorList>
    </citation>
    <scope>NUCLEOTIDE SEQUENCE [LARGE SCALE GENOMIC DNA]</scope>
</reference>
<evidence type="ECO:0000313" key="1">
    <source>
        <dbReference type="EMBL" id="KKS25792.1"/>
    </source>
</evidence>
<dbReference type="Proteomes" id="UP000033856">
    <property type="component" value="Unassembled WGS sequence"/>
</dbReference>
<sequence length="205" mass="22860">MLLLLTRPRYDTPTHYLFYWAGLLIEEAKKRGVKVIDLDREKAVKKKLHSYLAKQPIDTVILNGHGSQEAVAGEDNEVILSAGNGTKLLKNKIIFVRACDAGMILGKEIMENGARGFIDYIQPFIFPVDKDFFKKPLEDELAAPILSCSNQVGISLIKGKTAAEAQKDSLDKYAEAIDKYSSSEATSSFLLPILLWNMTSQVCYQ</sequence>
<name>A0A0G0XMT7_9BACT</name>
<organism evidence="1 2">
    <name type="scientific">Candidatus Jorgensenbacteria bacterium GW2011_GWF2_41_8</name>
    <dbReference type="NCBI Taxonomy" id="1618667"/>
    <lineage>
        <taxon>Bacteria</taxon>
        <taxon>Candidatus Joergenseniibacteriota</taxon>
    </lineage>
</organism>
<comment type="caution">
    <text evidence="1">The sequence shown here is derived from an EMBL/GenBank/DDBJ whole genome shotgun (WGS) entry which is preliminary data.</text>
</comment>
<dbReference type="EMBL" id="LCCD01000001">
    <property type="protein sequence ID" value="KKS25792.1"/>
    <property type="molecule type" value="Genomic_DNA"/>
</dbReference>
<accession>A0A0G0XMT7</accession>
<gene>
    <name evidence="1" type="ORF">UU83_C0001G0008</name>
</gene>
<evidence type="ECO:0000313" key="2">
    <source>
        <dbReference type="Proteomes" id="UP000033856"/>
    </source>
</evidence>
<protein>
    <recommendedName>
        <fullName evidence="3">CHAT domain-containing protein</fullName>
    </recommendedName>
</protein>
<evidence type="ECO:0008006" key="3">
    <source>
        <dbReference type="Google" id="ProtNLM"/>
    </source>
</evidence>
<dbReference type="AlphaFoldDB" id="A0A0G0XMT7"/>